<dbReference type="AlphaFoldDB" id="A0A165TC74"/>
<dbReference type="SMART" id="SM00382">
    <property type="entry name" value="AAA"/>
    <property type="match status" value="1"/>
</dbReference>
<evidence type="ECO:0000313" key="5">
    <source>
        <dbReference type="Proteomes" id="UP000076761"/>
    </source>
</evidence>
<gene>
    <name evidence="4" type="ORF">NEOLEDRAFT_1090470</name>
</gene>
<dbReference type="PROSITE" id="PS50893">
    <property type="entry name" value="ABC_TRANSPORTER_2"/>
    <property type="match status" value="1"/>
</dbReference>
<evidence type="ECO:0000256" key="2">
    <source>
        <dbReference type="ARBA" id="ARBA00022840"/>
    </source>
</evidence>
<keyword evidence="2" id="KW-0067">ATP-binding</keyword>
<dbReference type="PROSITE" id="PS00211">
    <property type="entry name" value="ABC_TRANSPORTER_1"/>
    <property type="match status" value="1"/>
</dbReference>
<name>A0A165TC74_9AGAM</name>
<dbReference type="Proteomes" id="UP000076761">
    <property type="component" value="Unassembled WGS sequence"/>
</dbReference>
<dbReference type="OrthoDB" id="6593433at2759"/>
<dbReference type="Gene3D" id="3.40.50.300">
    <property type="entry name" value="P-loop containing nucleotide triphosphate hydrolases"/>
    <property type="match status" value="1"/>
</dbReference>
<dbReference type="GO" id="GO:0005524">
    <property type="term" value="F:ATP binding"/>
    <property type="evidence" value="ECO:0007669"/>
    <property type="project" value="UniProtKB-KW"/>
</dbReference>
<dbReference type="InterPro" id="IPR017871">
    <property type="entry name" value="ABC_transporter-like_CS"/>
</dbReference>
<dbReference type="EMBL" id="KV425566">
    <property type="protein sequence ID" value="KZT26456.1"/>
    <property type="molecule type" value="Genomic_DNA"/>
</dbReference>
<dbReference type="GO" id="GO:0016887">
    <property type="term" value="F:ATP hydrolysis activity"/>
    <property type="evidence" value="ECO:0007669"/>
    <property type="project" value="InterPro"/>
</dbReference>
<proteinExistence type="predicted"/>
<evidence type="ECO:0000259" key="3">
    <source>
        <dbReference type="PROSITE" id="PS50893"/>
    </source>
</evidence>
<keyword evidence="1" id="KW-0547">Nucleotide-binding</keyword>
<dbReference type="STRING" id="1314782.A0A165TC74"/>
<dbReference type="InterPro" id="IPR003593">
    <property type="entry name" value="AAA+_ATPase"/>
</dbReference>
<evidence type="ECO:0000256" key="1">
    <source>
        <dbReference type="ARBA" id="ARBA00022741"/>
    </source>
</evidence>
<feature type="domain" description="ABC transporter" evidence="3">
    <location>
        <begin position="6"/>
        <end position="242"/>
    </location>
</feature>
<dbReference type="InParanoid" id="A0A165TC74"/>
<reference evidence="4 5" key="1">
    <citation type="journal article" date="2016" name="Mol. Biol. Evol.">
        <title>Comparative Genomics of Early-Diverging Mushroom-Forming Fungi Provides Insights into the Origins of Lignocellulose Decay Capabilities.</title>
        <authorList>
            <person name="Nagy L.G."/>
            <person name="Riley R."/>
            <person name="Tritt A."/>
            <person name="Adam C."/>
            <person name="Daum C."/>
            <person name="Floudas D."/>
            <person name="Sun H."/>
            <person name="Yadav J.S."/>
            <person name="Pangilinan J."/>
            <person name="Larsson K.H."/>
            <person name="Matsuura K."/>
            <person name="Barry K."/>
            <person name="Labutti K."/>
            <person name="Kuo R."/>
            <person name="Ohm R.A."/>
            <person name="Bhattacharya S.S."/>
            <person name="Shirouzu T."/>
            <person name="Yoshinaga Y."/>
            <person name="Martin F.M."/>
            <person name="Grigoriev I.V."/>
            <person name="Hibbett D.S."/>
        </authorList>
    </citation>
    <scope>NUCLEOTIDE SEQUENCE [LARGE SCALE GENOMIC DNA]</scope>
    <source>
        <strain evidence="4 5">HHB14362 ss-1</strain>
    </source>
</reference>
<accession>A0A165TC74</accession>
<evidence type="ECO:0000313" key="4">
    <source>
        <dbReference type="EMBL" id="KZT26456.1"/>
    </source>
</evidence>
<sequence>MSETLLQLRDISCPRSDGSLIFSDASFNVNEGDILVLRGKSGAGKSTLLKCIAHLNVYKGEILYRGRSPKSIGVPAYRTHVLYVPQRPSLLPGTPKDFFITISSFSSRNPKNSRLSKKDERTAVPDLNQAIEVGRSFGLDDELWDREWSSLSGGESQRMVLAVAIGLDAADILLLDEPTSALDPESSKSVETCLTSDMKAPDSTLQAIVWITHSEEQARRVGTRFVEVTADGIREEPRDPEV</sequence>
<dbReference type="InterPro" id="IPR027417">
    <property type="entry name" value="P-loop_NTPase"/>
</dbReference>
<dbReference type="Pfam" id="PF00005">
    <property type="entry name" value="ABC_tran"/>
    <property type="match status" value="1"/>
</dbReference>
<dbReference type="PANTHER" id="PTHR43119">
    <property type="entry name" value="ABC TRANSPORT PROTEIN ATP-BINDING COMPONENT-RELATED"/>
    <property type="match status" value="1"/>
</dbReference>
<organism evidence="4 5">
    <name type="scientific">Neolentinus lepideus HHB14362 ss-1</name>
    <dbReference type="NCBI Taxonomy" id="1314782"/>
    <lineage>
        <taxon>Eukaryota</taxon>
        <taxon>Fungi</taxon>
        <taxon>Dikarya</taxon>
        <taxon>Basidiomycota</taxon>
        <taxon>Agaricomycotina</taxon>
        <taxon>Agaricomycetes</taxon>
        <taxon>Gloeophyllales</taxon>
        <taxon>Gloeophyllaceae</taxon>
        <taxon>Neolentinus</taxon>
    </lineage>
</organism>
<dbReference type="InterPro" id="IPR003439">
    <property type="entry name" value="ABC_transporter-like_ATP-bd"/>
</dbReference>
<protein>
    <submittedName>
        <fullName evidence="4">p-loop containing nucleoside triphosphate hydrolase protein</fullName>
    </submittedName>
</protein>
<keyword evidence="4" id="KW-0378">Hydrolase</keyword>
<keyword evidence="5" id="KW-1185">Reference proteome</keyword>
<dbReference type="PANTHER" id="PTHR43119:SF1">
    <property type="entry name" value="ABC TRANSPORTER DOMAIN-CONTAINING PROTEIN"/>
    <property type="match status" value="1"/>
</dbReference>
<dbReference type="SUPFAM" id="SSF52540">
    <property type="entry name" value="P-loop containing nucleoside triphosphate hydrolases"/>
    <property type="match status" value="1"/>
</dbReference>